<accession>A0A146KFW3</accession>
<dbReference type="PANTHER" id="PTHR21148">
    <property type="entry name" value="THIOREDOXIN DOMAIN-CONTAINING PROTEIN 9"/>
    <property type="match status" value="1"/>
</dbReference>
<proteinExistence type="inferred from homology"/>
<comment type="similarity">
    <text evidence="1">Belongs to the phosducin family.</text>
</comment>
<evidence type="ECO:0000256" key="1">
    <source>
        <dbReference type="ARBA" id="ARBA00009686"/>
    </source>
</evidence>
<evidence type="ECO:0000259" key="2">
    <source>
        <dbReference type="Pfam" id="PF02114"/>
    </source>
</evidence>
<dbReference type="InterPro" id="IPR024253">
    <property type="entry name" value="Phosducin_thioredoxin-like_dom"/>
</dbReference>
<dbReference type="AlphaFoldDB" id="A0A146KFW3"/>
<dbReference type="EMBL" id="GDID01002250">
    <property type="protein sequence ID" value="JAP94356.1"/>
    <property type="molecule type" value="Transcribed_RNA"/>
</dbReference>
<evidence type="ECO:0000313" key="3">
    <source>
        <dbReference type="EMBL" id="JAP94356.1"/>
    </source>
</evidence>
<dbReference type="SUPFAM" id="SSF52833">
    <property type="entry name" value="Thioredoxin-like"/>
    <property type="match status" value="1"/>
</dbReference>
<dbReference type="Gene3D" id="3.40.30.10">
    <property type="entry name" value="Glutaredoxin"/>
    <property type="match status" value="1"/>
</dbReference>
<organism evidence="3">
    <name type="scientific">Trepomonas sp. PC1</name>
    <dbReference type="NCBI Taxonomy" id="1076344"/>
    <lineage>
        <taxon>Eukaryota</taxon>
        <taxon>Metamonada</taxon>
        <taxon>Diplomonadida</taxon>
        <taxon>Hexamitidae</taxon>
        <taxon>Hexamitinae</taxon>
        <taxon>Trepomonas</taxon>
    </lineage>
</organism>
<feature type="domain" description="Phosducin" evidence="2">
    <location>
        <begin position="19"/>
        <end position="139"/>
    </location>
</feature>
<dbReference type="Pfam" id="PF02114">
    <property type="entry name" value="Phosducin"/>
    <property type="match status" value="1"/>
</dbReference>
<dbReference type="InterPro" id="IPR036249">
    <property type="entry name" value="Thioredoxin-like_sf"/>
</dbReference>
<reference evidence="3" key="1">
    <citation type="submission" date="2015-07" db="EMBL/GenBank/DDBJ databases">
        <title>Adaptation to a free-living lifestyle via gene acquisitions in the diplomonad Trepomonas sp. PC1.</title>
        <authorList>
            <person name="Xu F."/>
            <person name="Jerlstrom-Hultqvist J."/>
            <person name="Kolisko M."/>
            <person name="Simpson A.G.B."/>
            <person name="Roger A.J."/>
            <person name="Svard S.G."/>
            <person name="Andersson J.O."/>
        </authorList>
    </citation>
    <scope>NUCLEOTIDE SEQUENCE</scope>
    <source>
        <strain evidence="3">PC1</strain>
    </source>
</reference>
<gene>
    <name evidence="3" type="ORF">TPC1_13019</name>
</gene>
<name>A0A146KFW3_9EUKA</name>
<sequence length="185" mass="21272">MESSTSDISGPEMQALAGADMELFMKRRKEEMQQEFKEQQLILNNQHGKVVEVHEAVLLDHMQKSSRSVCHFYLPDFETCRTLNEMLDTVAKQHIECKFIKVQAEDASWFVNKFKIQTLPSTIVCVNGKIVKKFIGLEEFGNEYPNEISLKKALAATGAIDLKDRELERRKGIFGYDEDEQSDSY</sequence>
<protein>
    <submittedName>
        <fullName evidence="3">Thioredoxin domain-containing protein</fullName>
    </submittedName>
</protein>